<sequence>MLCFITGRCLPTHGLNGELFINTIHSMSWHGPRNRFRDNHENWNEQERGYAGNGRGYNDRYRNNNEEDFGEGPQRWRNEGRRGYRGGRGRNRGQRGRGGGRPEEHSEGDIAERGRRGGRRGMLAGLRGREIGMFFAARSRAKKERQEIEMRPKVSMETSEMEKIQRVLDSVKDSPERRESFGDGRQRPRTAPQGASSSSFVDEGSCSIDRPSTSMEASNFSEQSTGMETSPEKKKVKTEPRAETSSSALSGAEEEDIRESLMPDMEEIKEFSEDLEQILPTNSEFELFQEAETQPHLNESLKEELKEKMNNSLYKSMLSSRHRLPAYKQRKEIIDLINSNQIIVLSGETGCGKTTQVPQFILDHYIENGLGSSCNVICTQPRRISAISVAERVAVERGESQLEQSSVGYSIRLENRLPRKHGSILFCTTGIILRRLESDPKLQSVSHIIIDEVHERDLLCDFLMVVVKDLVALRPDLRVILMSATLNAEKFSKYFNDCPHINIPGYTFPVKQYFLEDAVQLTRFKPGPTKPEPRWKRNKKFKSREEDEKWNMQAWARNLSTKKYSPSTISALTQMDTKTINLDLVLELLHHIIFNMEDGAILVFVPGWKEISDLNNMLLKDSSIQSRNLRIVPLHSLMPTVNQREVFDRPPAGTRKIVIATNIAETSITIDDIVYVVDCGFMKVKDFNPETGLLSLDSYPVSRANALQRKGRAGRVQAGHCFHLFTSLQYEEMQQYLAPEILRTRLEELCLMIKILKLGKIEPFVSRALDVPSKESVKAAIVTLQNLQALDDNEELLPLGYHLARLPLDPHTGKMILFGAMFGCLDPICLIAACLSFKMPFVTPLGKEADADRCKKALAEDSRSDHIMLIKAYKKWEEACCHGNGRKFCYDNFLTENTLRMLKKMKKQFSELLYNIGFVSSCDPRNTFSNVHSDNENLITAVICAGLYPNIAKVRKPGKPGKFQVSVLLQNGTRGKLHKASVNAYEKFFPSNWLIYHKIMKTTDIHVYDCSMVSPYPLLFFGGKIAYSITNAKGKDVGCVTVDGWIPFWTEKATYDLVKDLRKQLDKILEDRITSPKVIDLTVKSKEQVIINAIVDLISKEEVNYHDFREEDNYE</sequence>
<evidence type="ECO:0000259" key="9">
    <source>
        <dbReference type="PROSITE" id="PS51194"/>
    </source>
</evidence>
<dbReference type="InterPro" id="IPR027417">
    <property type="entry name" value="P-loop_NTPase"/>
</dbReference>
<protein>
    <recommendedName>
        <fullName evidence="1">RNA helicase</fullName>
        <ecNumber evidence="1">3.6.4.13</ecNumber>
    </recommendedName>
</protein>
<dbReference type="OrthoDB" id="5600252at2759"/>
<keyword evidence="10" id="KW-1185">Reference proteome</keyword>
<organism evidence="10 11">
    <name type="scientific">Crassostrea virginica</name>
    <name type="common">Eastern oyster</name>
    <dbReference type="NCBI Taxonomy" id="6565"/>
    <lineage>
        <taxon>Eukaryota</taxon>
        <taxon>Metazoa</taxon>
        <taxon>Spiralia</taxon>
        <taxon>Lophotrochozoa</taxon>
        <taxon>Mollusca</taxon>
        <taxon>Bivalvia</taxon>
        <taxon>Autobranchia</taxon>
        <taxon>Pteriomorphia</taxon>
        <taxon>Ostreida</taxon>
        <taxon>Ostreoidea</taxon>
        <taxon>Ostreidae</taxon>
        <taxon>Crassostrea</taxon>
    </lineage>
</organism>
<dbReference type="SMART" id="SM00487">
    <property type="entry name" value="DEXDc"/>
    <property type="match status" value="1"/>
</dbReference>
<dbReference type="SMART" id="SM00490">
    <property type="entry name" value="HELICc"/>
    <property type="match status" value="1"/>
</dbReference>
<feature type="compositionally biased region" description="Basic and acidic residues" evidence="7">
    <location>
        <begin position="230"/>
        <end position="242"/>
    </location>
</feature>
<dbReference type="InterPro" id="IPR002464">
    <property type="entry name" value="DNA/RNA_helicase_DEAH_CS"/>
</dbReference>
<dbReference type="InterPro" id="IPR059023">
    <property type="entry name" value="RNA_hel_CTD"/>
</dbReference>
<dbReference type="Gene3D" id="3.40.50.300">
    <property type="entry name" value="P-loop containing nucleotide triphosphate hydrolases"/>
    <property type="match status" value="2"/>
</dbReference>
<feature type="domain" description="Helicase C-terminal" evidence="9">
    <location>
        <begin position="588"/>
        <end position="757"/>
    </location>
</feature>
<gene>
    <name evidence="11" type="primary">LOC111134850</name>
</gene>
<dbReference type="PROSITE" id="PS00690">
    <property type="entry name" value="DEAH_ATP_HELICASE"/>
    <property type="match status" value="1"/>
</dbReference>
<dbReference type="FunFam" id="3.40.50.300:FF:000739">
    <property type="entry name" value="Putative ATP-dependent RNA helicase DHX36"/>
    <property type="match status" value="1"/>
</dbReference>
<dbReference type="InterPro" id="IPR011545">
    <property type="entry name" value="DEAD/DEAH_box_helicase_dom"/>
</dbReference>
<evidence type="ECO:0000256" key="5">
    <source>
        <dbReference type="ARBA" id="ARBA00022840"/>
    </source>
</evidence>
<dbReference type="Proteomes" id="UP000694844">
    <property type="component" value="Chromosome 5"/>
</dbReference>
<evidence type="ECO:0000259" key="8">
    <source>
        <dbReference type="PROSITE" id="PS51192"/>
    </source>
</evidence>
<dbReference type="Pfam" id="PF00270">
    <property type="entry name" value="DEAD"/>
    <property type="match status" value="1"/>
</dbReference>
<dbReference type="CDD" id="cd18791">
    <property type="entry name" value="SF2_C_RHA"/>
    <property type="match status" value="1"/>
</dbReference>
<evidence type="ECO:0000313" key="11">
    <source>
        <dbReference type="RefSeq" id="XP_022340019.1"/>
    </source>
</evidence>
<dbReference type="PANTHER" id="PTHR18934:SF237">
    <property type="entry name" value="ATP-DEPENDENT DNA_RNA HELICASE DHX36"/>
    <property type="match status" value="1"/>
</dbReference>
<dbReference type="PROSITE" id="PS51192">
    <property type="entry name" value="HELICASE_ATP_BIND_1"/>
    <property type="match status" value="1"/>
</dbReference>
<dbReference type="GO" id="GO:0003678">
    <property type="term" value="F:DNA helicase activity"/>
    <property type="evidence" value="ECO:0007669"/>
    <property type="project" value="TreeGrafter"/>
</dbReference>
<dbReference type="GO" id="GO:0002151">
    <property type="term" value="F:G-quadruplex RNA binding"/>
    <property type="evidence" value="ECO:0007669"/>
    <property type="project" value="TreeGrafter"/>
</dbReference>
<keyword evidence="4" id="KW-0347">Helicase</keyword>
<keyword evidence="3" id="KW-0378">Hydrolase</keyword>
<dbReference type="GO" id="GO:0016787">
    <property type="term" value="F:hydrolase activity"/>
    <property type="evidence" value="ECO:0007669"/>
    <property type="project" value="UniProtKB-KW"/>
</dbReference>
<evidence type="ECO:0000256" key="7">
    <source>
        <dbReference type="SAM" id="MobiDB-lite"/>
    </source>
</evidence>
<dbReference type="Pfam" id="PF00271">
    <property type="entry name" value="Helicase_C"/>
    <property type="match status" value="1"/>
</dbReference>
<feature type="region of interest" description="Disordered" evidence="7">
    <location>
        <begin position="47"/>
        <end position="124"/>
    </location>
</feature>
<evidence type="ECO:0000256" key="1">
    <source>
        <dbReference type="ARBA" id="ARBA00012552"/>
    </source>
</evidence>
<feature type="compositionally biased region" description="Basic and acidic residues" evidence="7">
    <location>
        <begin position="100"/>
        <end position="115"/>
    </location>
</feature>
<dbReference type="KEGG" id="cvn:111134850"/>
<dbReference type="GO" id="GO:0005524">
    <property type="term" value="F:ATP binding"/>
    <property type="evidence" value="ECO:0007669"/>
    <property type="project" value="UniProtKB-KW"/>
</dbReference>
<dbReference type="Gene3D" id="1.20.120.1080">
    <property type="match status" value="1"/>
</dbReference>
<dbReference type="InterPro" id="IPR014001">
    <property type="entry name" value="Helicase_ATP-bd"/>
</dbReference>
<dbReference type="SUPFAM" id="SSF52540">
    <property type="entry name" value="P-loop containing nucleoside triphosphate hydrolases"/>
    <property type="match status" value="1"/>
</dbReference>
<dbReference type="PANTHER" id="PTHR18934">
    <property type="entry name" value="ATP-DEPENDENT RNA HELICASE"/>
    <property type="match status" value="1"/>
</dbReference>
<keyword evidence="6" id="KW-0694">RNA-binding</keyword>
<dbReference type="AlphaFoldDB" id="A0A8B8EJQ5"/>
<dbReference type="GO" id="GO:0005634">
    <property type="term" value="C:nucleus"/>
    <property type="evidence" value="ECO:0007669"/>
    <property type="project" value="TreeGrafter"/>
</dbReference>
<dbReference type="EC" id="3.6.4.13" evidence="1"/>
<keyword evidence="5" id="KW-0067">ATP-binding</keyword>
<dbReference type="Pfam" id="PF07717">
    <property type="entry name" value="OB_NTP_bind"/>
    <property type="match status" value="1"/>
</dbReference>
<name>A0A8B8EJQ5_CRAVI</name>
<dbReference type="FunFam" id="1.20.120.1080:FF:000002">
    <property type="entry name" value="Putative ATP-dependent RNA helicase DHX36"/>
    <property type="match status" value="1"/>
</dbReference>
<dbReference type="PROSITE" id="PS51194">
    <property type="entry name" value="HELICASE_CTER"/>
    <property type="match status" value="1"/>
</dbReference>
<reference evidence="11" key="1">
    <citation type="submission" date="2025-08" db="UniProtKB">
        <authorList>
            <consortium name="RefSeq"/>
        </authorList>
    </citation>
    <scope>IDENTIFICATION</scope>
    <source>
        <tissue evidence="11">Whole sample</tissue>
    </source>
</reference>
<evidence type="ECO:0000256" key="3">
    <source>
        <dbReference type="ARBA" id="ARBA00022801"/>
    </source>
</evidence>
<feature type="domain" description="Helicase ATP-binding" evidence="8">
    <location>
        <begin position="334"/>
        <end position="504"/>
    </location>
</feature>
<evidence type="ECO:0000256" key="6">
    <source>
        <dbReference type="ARBA" id="ARBA00022884"/>
    </source>
</evidence>
<dbReference type="InterPro" id="IPR007502">
    <property type="entry name" value="Helicase-assoc_dom"/>
</dbReference>
<feature type="compositionally biased region" description="Basic and acidic residues" evidence="7">
    <location>
        <begin position="144"/>
        <end position="186"/>
    </location>
</feature>
<dbReference type="Pfam" id="PF21010">
    <property type="entry name" value="HA2_C"/>
    <property type="match status" value="1"/>
</dbReference>
<dbReference type="SMART" id="SM00847">
    <property type="entry name" value="HA2"/>
    <property type="match status" value="1"/>
</dbReference>
<dbReference type="GeneID" id="111134850"/>
<dbReference type="InterPro" id="IPR001650">
    <property type="entry name" value="Helicase_C-like"/>
</dbReference>
<dbReference type="InterPro" id="IPR048333">
    <property type="entry name" value="HA2_WH"/>
</dbReference>
<evidence type="ECO:0000256" key="2">
    <source>
        <dbReference type="ARBA" id="ARBA00022741"/>
    </source>
</evidence>
<evidence type="ECO:0000313" key="10">
    <source>
        <dbReference type="Proteomes" id="UP000694844"/>
    </source>
</evidence>
<feature type="region of interest" description="Disordered" evidence="7">
    <location>
        <begin position="138"/>
        <end position="257"/>
    </location>
</feature>
<keyword evidence="2" id="KW-0547">Nucleotide-binding</keyword>
<feature type="compositionally biased region" description="Basic residues" evidence="7">
    <location>
        <begin position="83"/>
        <end position="95"/>
    </location>
</feature>
<feature type="compositionally biased region" description="Polar residues" evidence="7">
    <location>
        <begin position="210"/>
        <end position="228"/>
    </location>
</feature>
<evidence type="ECO:0000256" key="4">
    <source>
        <dbReference type="ARBA" id="ARBA00022806"/>
    </source>
</evidence>
<dbReference type="Pfam" id="PF04408">
    <property type="entry name" value="WHD_HA2"/>
    <property type="match status" value="1"/>
</dbReference>
<dbReference type="Pfam" id="PF26026">
    <property type="entry name" value="RNA_hel_CTD"/>
    <property type="match status" value="1"/>
</dbReference>
<dbReference type="GO" id="GO:0005737">
    <property type="term" value="C:cytoplasm"/>
    <property type="evidence" value="ECO:0007669"/>
    <property type="project" value="TreeGrafter"/>
</dbReference>
<proteinExistence type="predicted"/>
<dbReference type="RefSeq" id="XP_022340019.1">
    <property type="nucleotide sequence ID" value="XM_022484311.1"/>
</dbReference>
<accession>A0A8B8EJQ5</accession>
<dbReference type="GO" id="GO:0003724">
    <property type="term" value="F:RNA helicase activity"/>
    <property type="evidence" value="ECO:0007669"/>
    <property type="project" value="UniProtKB-EC"/>
</dbReference>
<dbReference type="InterPro" id="IPR011709">
    <property type="entry name" value="DEAD-box_helicase_OB_fold"/>
</dbReference>